<name>A0A0W7TMR6_9FIRM</name>
<organism evidence="1 2">
    <name type="scientific">Ruthenibacterium lactatiformans</name>
    <dbReference type="NCBI Taxonomy" id="1550024"/>
    <lineage>
        <taxon>Bacteria</taxon>
        <taxon>Bacillati</taxon>
        <taxon>Bacillota</taxon>
        <taxon>Clostridia</taxon>
        <taxon>Eubacteriales</taxon>
        <taxon>Oscillospiraceae</taxon>
        <taxon>Ruthenibacterium</taxon>
    </lineage>
</organism>
<sequence>MEYILRVAVHEDAWRRQLGELLELCARTPIREVMLMEESHQLLTSPFPREKHERMAAVYTRMAEAFAAAGVRYSVNLVTCAGHGDNRVPARLALPFQRFVGEDLAPAHAVYCIADEAWVEYTAKISALYAATRPARLMLDDDFRSLNHTASYGCFCETHARLVSRELGYDVTPLRLRDAACGLGPDAGEVKAAWMRVNFAAQLRAAKAVERAVHAVSPETQVGLMNSGEPAHSVQGRDMDALLRAFSGGGQCLSRPLGGAYSDALHTGAVEMLTGMSLSMAAVHSSTFWASEVENYPNTPYTKSAAVTQLQMQLHALAGADGLTLNLHDYLATPLPLQREYAEMVCKAAPAVEAVQQLRRGKTMRGVGLPWRGDAALHRQNRAHTPDGMLPARPLDAVLPLLGVPVQFTPAATNVLLGDDVLCYKKAELEAFLRGGLMVDNIAAEHLCAMGFAPLLGCAPDGRIEGPCVEQISSAEYARQWAGTLLCTDWEAVRREGAWITRFAAAAGAQEICRLLDEEKQYLAPALIRFENALGGIVCVLAAPVRTLGWLCRGRAALLRGLLRGMPGCAELPFVEGDANLAPFYYEDAQGGGLLGLVNCGLDDARAVLPDGLRLENALDGTDAEPLRLSPVSVKFYRTCPQQRRNKEDMP</sequence>
<dbReference type="AlphaFoldDB" id="A0A0W7TMR6"/>
<gene>
    <name evidence="1" type="ORF">ASJ35_15455</name>
</gene>
<proteinExistence type="predicted"/>
<dbReference type="RefSeq" id="WP_058723727.1">
    <property type="nucleotide sequence ID" value="NZ_DBEXHX010000078.1"/>
</dbReference>
<dbReference type="EMBL" id="LMUA01000029">
    <property type="protein sequence ID" value="KUE75108.1"/>
    <property type="molecule type" value="Genomic_DNA"/>
</dbReference>
<reference evidence="1 2" key="1">
    <citation type="submission" date="2015-10" db="EMBL/GenBank/DDBJ databases">
        <title>A novel member of the family Ruminococcaceae isolated from human faeces.</title>
        <authorList>
            <person name="Shkoporov A.N."/>
            <person name="Chaplin A.V."/>
            <person name="Motuzova O.V."/>
            <person name="Kafarskaia L.I."/>
            <person name="Efimov B.A."/>
        </authorList>
    </citation>
    <scope>NUCLEOTIDE SEQUENCE [LARGE SCALE GENOMIC DNA]</scope>
    <source>
        <strain evidence="1 2">668</strain>
    </source>
</reference>
<evidence type="ECO:0000313" key="2">
    <source>
        <dbReference type="Proteomes" id="UP000053433"/>
    </source>
</evidence>
<dbReference type="Proteomes" id="UP000053433">
    <property type="component" value="Unassembled WGS sequence"/>
</dbReference>
<accession>A0A0W7TMR6</accession>
<comment type="caution">
    <text evidence="1">The sequence shown here is derived from an EMBL/GenBank/DDBJ whole genome shotgun (WGS) entry which is preliminary data.</text>
</comment>
<protein>
    <submittedName>
        <fullName evidence="1">Uncharacterized protein</fullName>
    </submittedName>
</protein>
<evidence type="ECO:0000313" key="1">
    <source>
        <dbReference type="EMBL" id="KUE75108.1"/>
    </source>
</evidence>